<protein>
    <submittedName>
        <fullName evidence="1">Uncharacterized protein</fullName>
    </submittedName>
</protein>
<dbReference type="Proteomes" id="UP000798602">
    <property type="component" value="Unassembled WGS sequence"/>
</dbReference>
<organism evidence="1 2">
    <name type="scientific">Flavobacterium ichthyis</name>
    <dbReference type="NCBI Taxonomy" id="2698827"/>
    <lineage>
        <taxon>Bacteria</taxon>
        <taxon>Pseudomonadati</taxon>
        <taxon>Bacteroidota</taxon>
        <taxon>Flavobacteriia</taxon>
        <taxon>Flavobacteriales</taxon>
        <taxon>Flavobacteriaceae</taxon>
        <taxon>Flavobacterium</taxon>
    </lineage>
</organism>
<comment type="caution">
    <text evidence="1">The sequence shown here is derived from an EMBL/GenBank/DDBJ whole genome shotgun (WGS) entry which is preliminary data.</text>
</comment>
<name>A0ABW9ZAI0_9FLAO</name>
<reference evidence="2" key="1">
    <citation type="submission" date="2020-01" db="EMBL/GenBank/DDBJ databases">
        <title>Sphingomonas sp. strain CSW-10.</title>
        <authorList>
            <person name="Chen W.-M."/>
        </authorList>
    </citation>
    <scope>NUCLEOTIDE SEQUENCE [LARGE SCALE GENOMIC DNA]</scope>
    <source>
        <strain evidence="2">NST-5</strain>
    </source>
</reference>
<evidence type="ECO:0000313" key="2">
    <source>
        <dbReference type="Proteomes" id="UP000798602"/>
    </source>
</evidence>
<evidence type="ECO:0000313" key="1">
    <source>
        <dbReference type="EMBL" id="NBL65913.1"/>
    </source>
</evidence>
<sequence>MMKKVNLSVFTAAILAILVMFTVSLKPLHELTVHHFEYNKISPNKTFVSEKEPHCPICELQVHYFDQSFYIFELKKISSEIKKSITHFHFEYLEKNVYAKKGRAPPLFFDP</sequence>
<accession>A0ABW9ZAI0</accession>
<dbReference type="EMBL" id="JAABLM010000017">
    <property type="protein sequence ID" value="NBL65913.1"/>
    <property type="molecule type" value="Genomic_DNA"/>
</dbReference>
<proteinExistence type="predicted"/>
<gene>
    <name evidence="1" type="ORF">GV828_11950</name>
</gene>
<dbReference type="RefSeq" id="WP_166537734.1">
    <property type="nucleotide sequence ID" value="NZ_JAABLM010000017.1"/>
</dbReference>
<keyword evidence="2" id="KW-1185">Reference proteome</keyword>